<dbReference type="AlphaFoldDB" id="A0A371CH59"/>
<reference evidence="1 2" key="1">
    <citation type="journal article" date="2018" name="Biotechnol. Biofuels">
        <title>Integrative visual omics of the white-rot fungus Polyporus brumalis exposes the biotechnological potential of its oxidative enzymes for delignifying raw plant biomass.</title>
        <authorList>
            <person name="Miyauchi S."/>
            <person name="Rancon A."/>
            <person name="Drula E."/>
            <person name="Hage H."/>
            <person name="Chaduli D."/>
            <person name="Favel A."/>
            <person name="Grisel S."/>
            <person name="Henrissat B."/>
            <person name="Herpoel-Gimbert I."/>
            <person name="Ruiz-Duenas F.J."/>
            <person name="Chevret D."/>
            <person name="Hainaut M."/>
            <person name="Lin J."/>
            <person name="Wang M."/>
            <person name="Pangilinan J."/>
            <person name="Lipzen A."/>
            <person name="Lesage-Meessen L."/>
            <person name="Navarro D."/>
            <person name="Riley R."/>
            <person name="Grigoriev I.V."/>
            <person name="Zhou S."/>
            <person name="Raouche S."/>
            <person name="Rosso M.N."/>
        </authorList>
    </citation>
    <scope>NUCLEOTIDE SEQUENCE [LARGE SCALE GENOMIC DNA]</scope>
    <source>
        <strain evidence="1 2">BRFM 1820</strain>
    </source>
</reference>
<protein>
    <submittedName>
        <fullName evidence="1">Uncharacterized protein</fullName>
    </submittedName>
</protein>
<dbReference type="Proteomes" id="UP000256964">
    <property type="component" value="Unassembled WGS sequence"/>
</dbReference>
<evidence type="ECO:0000313" key="1">
    <source>
        <dbReference type="EMBL" id="RDX39604.1"/>
    </source>
</evidence>
<accession>A0A371CH59</accession>
<gene>
    <name evidence="1" type="ORF">OH76DRAFT_1424210</name>
</gene>
<sequence length="168" mass="19129">MSNLNNEYPNAVLLTLDGNVNLTLDDNSVKRSTLGVRKAAETETSPVQIIITELLPETYGVVLRKSGPSRESLGSFVVNENVKFSCQERSRIVELAVHDENLHALVTDYRLQFKNELDWLECVRLLEQAKSQRALRKLRLQENLKIAEAKDIVPEEFAAEEYVQDQED</sequence>
<name>A0A371CH59_9APHY</name>
<dbReference type="OrthoDB" id="2760906at2759"/>
<evidence type="ECO:0000313" key="2">
    <source>
        <dbReference type="Proteomes" id="UP000256964"/>
    </source>
</evidence>
<dbReference type="EMBL" id="KZ857721">
    <property type="protein sequence ID" value="RDX39604.1"/>
    <property type="molecule type" value="Genomic_DNA"/>
</dbReference>
<proteinExistence type="predicted"/>
<keyword evidence="2" id="KW-1185">Reference proteome</keyword>
<organism evidence="1 2">
    <name type="scientific">Lentinus brumalis</name>
    <dbReference type="NCBI Taxonomy" id="2498619"/>
    <lineage>
        <taxon>Eukaryota</taxon>
        <taxon>Fungi</taxon>
        <taxon>Dikarya</taxon>
        <taxon>Basidiomycota</taxon>
        <taxon>Agaricomycotina</taxon>
        <taxon>Agaricomycetes</taxon>
        <taxon>Polyporales</taxon>
        <taxon>Polyporaceae</taxon>
        <taxon>Lentinus</taxon>
    </lineage>
</organism>